<feature type="region of interest" description="Disordered" evidence="1">
    <location>
        <begin position="1"/>
        <end position="40"/>
    </location>
</feature>
<protein>
    <submittedName>
        <fullName evidence="2">Uncharacterized protein</fullName>
    </submittedName>
</protein>
<reference evidence="2" key="1">
    <citation type="submission" date="2019-11" db="EMBL/GenBank/DDBJ databases">
        <authorList>
            <person name="Feng L."/>
        </authorList>
    </citation>
    <scope>NUCLEOTIDE SEQUENCE</scope>
    <source>
        <strain evidence="2">CTertiumLFYP3</strain>
    </source>
</reference>
<dbReference type="AlphaFoldDB" id="A0A6N3BAC1"/>
<proteinExistence type="predicted"/>
<gene>
    <name evidence="2" type="ORF">CTLFYP3_01209</name>
</gene>
<name>A0A6N3BAC1_9CLOT</name>
<evidence type="ECO:0000313" key="2">
    <source>
        <dbReference type="EMBL" id="VYT99527.1"/>
    </source>
</evidence>
<evidence type="ECO:0000256" key="1">
    <source>
        <dbReference type="SAM" id="MobiDB-lite"/>
    </source>
</evidence>
<dbReference type="RefSeq" id="WP_421755468.1">
    <property type="nucleotide sequence ID" value="NZ_CACRTO010000013.1"/>
</dbReference>
<organism evidence="2">
    <name type="scientific">Clostridium tertium</name>
    <dbReference type="NCBI Taxonomy" id="1559"/>
    <lineage>
        <taxon>Bacteria</taxon>
        <taxon>Bacillati</taxon>
        <taxon>Bacillota</taxon>
        <taxon>Clostridia</taxon>
        <taxon>Eubacteriales</taxon>
        <taxon>Clostridiaceae</taxon>
        <taxon>Clostridium</taxon>
    </lineage>
</organism>
<sequence>MKSKNTLDPTAPNYKDKSRNKAIKKTPSGESEPSTHTDYK</sequence>
<accession>A0A6N3BAC1</accession>
<dbReference type="EMBL" id="CACRTO010000013">
    <property type="protein sequence ID" value="VYT99527.1"/>
    <property type="molecule type" value="Genomic_DNA"/>
</dbReference>